<dbReference type="RefSeq" id="WP_207860550.1">
    <property type="nucleotide sequence ID" value="NZ_JAFREP010000018.1"/>
</dbReference>
<dbReference type="PROSITE" id="PS50977">
    <property type="entry name" value="HTH_TETR_2"/>
    <property type="match status" value="1"/>
</dbReference>
<dbReference type="PANTHER" id="PTHR43479">
    <property type="entry name" value="ACREF/ENVCD OPERON REPRESSOR-RELATED"/>
    <property type="match status" value="1"/>
</dbReference>
<feature type="DNA-binding region" description="H-T-H motif" evidence="2">
    <location>
        <begin position="25"/>
        <end position="44"/>
    </location>
</feature>
<evidence type="ECO:0000259" key="3">
    <source>
        <dbReference type="PROSITE" id="PS50977"/>
    </source>
</evidence>
<comment type="caution">
    <text evidence="4">The sequence shown here is derived from an EMBL/GenBank/DDBJ whole genome shotgun (WGS) entry which is preliminary data.</text>
</comment>
<reference evidence="4" key="1">
    <citation type="submission" date="2021-03" db="EMBL/GenBank/DDBJ databases">
        <authorList>
            <person name="Wang G."/>
        </authorList>
    </citation>
    <scope>NUCLEOTIDE SEQUENCE</scope>
    <source>
        <strain evidence="4">KCTC 12899</strain>
    </source>
</reference>
<dbReference type="GO" id="GO:0003677">
    <property type="term" value="F:DNA binding"/>
    <property type="evidence" value="ECO:0007669"/>
    <property type="project" value="UniProtKB-UniRule"/>
</dbReference>
<keyword evidence="5" id="KW-1185">Reference proteome</keyword>
<dbReference type="Pfam" id="PF00440">
    <property type="entry name" value="TetR_N"/>
    <property type="match status" value="1"/>
</dbReference>
<dbReference type="EMBL" id="JAFREP010000018">
    <property type="protein sequence ID" value="MBO1320596.1"/>
    <property type="molecule type" value="Genomic_DNA"/>
</dbReference>
<dbReference type="AlphaFoldDB" id="A0A8J7Q8Q2"/>
<organism evidence="4 5">
    <name type="scientific">Acanthopleuribacter pedis</name>
    <dbReference type="NCBI Taxonomy" id="442870"/>
    <lineage>
        <taxon>Bacteria</taxon>
        <taxon>Pseudomonadati</taxon>
        <taxon>Acidobacteriota</taxon>
        <taxon>Holophagae</taxon>
        <taxon>Acanthopleuribacterales</taxon>
        <taxon>Acanthopleuribacteraceae</taxon>
        <taxon>Acanthopleuribacter</taxon>
    </lineage>
</organism>
<dbReference type="SUPFAM" id="SSF46689">
    <property type="entry name" value="Homeodomain-like"/>
    <property type="match status" value="1"/>
</dbReference>
<accession>A0A8J7Q8Q2</accession>
<dbReference type="InterPro" id="IPR050624">
    <property type="entry name" value="HTH-type_Tx_Regulator"/>
</dbReference>
<evidence type="ECO:0000313" key="4">
    <source>
        <dbReference type="EMBL" id="MBO1320596.1"/>
    </source>
</evidence>
<name>A0A8J7Q8Q2_9BACT</name>
<keyword evidence="1 2" id="KW-0238">DNA-binding</keyword>
<evidence type="ECO:0000256" key="1">
    <source>
        <dbReference type="ARBA" id="ARBA00023125"/>
    </source>
</evidence>
<dbReference type="InterPro" id="IPR009057">
    <property type="entry name" value="Homeodomain-like_sf"/>
</dbReference>
<gene>
    <name evidence="4" type="ORF">J3U88_19115</name>
</gene>
<feature type="domain" description="HTH tetR-type" evidence="3">
    <location>
        <begin position="2"/>
        <end position="62"/>
    </location>
</feature>
<evidence type="ECO:0000313" key="5">
    <source>
        <dbReference type="Proteomes" id="UP000664417"/>
    </source>
</evidence>
<protein>
    <submittedName>
        <fullName evidence="4">TetR/AcrR family transcriptional regulator</fullName>
    </submittedName>
</protein>
<dbReference type="InterPro" id="IPR001647">
    <property type="entry name" value="HTH_TetR"/>
</dbReference>
<dbReference type="Gene3D" id="1.10.357.10">
    <property type="entry name" value="Tetracycline Repressor, domain 2"/>
    <property type="match status" value="1"/>
</dbReference>
<dbReference type="Proteomes" id="UP000664417">
    <property type="component" value="Unassembled WGS sequence"/>
</dbReference>
<sequence length="296" mass="33851">MADKRGTILAKALELFRANGIKSTTMQQVAEASGVSKGALYLNFSSKSDLTIAAMEYLNEELVAEVNQLLEREDLSPRAQLVEQIRLQFNSVREDQNLTTEFWQEAGLQFDETMILMAEKIRMTWQLIQEKFLVRAYGDRIKTYSIDLSVILSGTLNEYSSLALLENIELQVNEAADFLVYTMDCLVEGLERDQPEPFLNESLFTRRGEVAAKLAEAVKKRLADAFEEIKAFFDAMELEDREEVDVQSVLDLLGRELDAEEPNRMLVQGLLANFREWKAIQDPRRRIADVLKIKLL</sequence>
<dbReference type="PANTHER" id="PTHR43479:SF22">
    <property type="entry name" value="TRANSCRIPTIONAL REGULATOR, TETR FAMILY"/>
    <property type="match status" value="1"/>
</dbReference>
<evidence type="ECO:0000256" key="2">
    <source>
        <dbReference type="PROSITE-ProRule" id="PRU00335"/>
    </source>
</evidence>
<proteinExistence type="predicted"/>
<dbReference type="PRINTS" id="PR00455">
    <property type="entry name" value="HTHTETR"/>
</dbReference>